<evidence type="ECO:0000313" key="2">
    <source>
        <dbReference type="Proteomes" id="UP000070188"/>
    </source>
</evidence>
<dbReference type="InterPro" id="IPR053738">
    <property type="entry name" value="Lambda_capsid_assembly"/>
</dbReference>
<evidence type="ECO:0000313" key="1">
    <source>
        <dbReference type="EMBL" id="KWW97406.1"/>
    </source>
</evidence>
<keyword evidence="1" id="KW-0614">Plasmid</keyword>
<name>A0A132MHT8_9ACTN</name>
<dbReference type="AlphaFoldDB" id="A0A132MHT8"/>
<keyword evidence="2" id="KW-1185">Reference proteome</keyword>
<dbReference type="Proteomes" id="UP000070188">
    <property type="component" value="Unassembled WGS sequence"/>
</dbReference>
<evidence type="ECO:0008006" key="3">
    <source>
        <dbReference type="Google" id="ProtNLM"/>
    </source>
</evidence>
<sequence>MPGTTYPPAPPTISGSNITVDVFLRNPTRVQRTVAELLQNRFIVDFIFSQGGADGGAVVYDQITSEADLFTTRDVQEIAPGDEFPVVDDGEVTPKVAAVGKYGGMVKVTHEAVRRDQRDVLGQKLRKLRNTVVRKVDTLAVAALDAAPIRTMGAAKPWSDPTADPFADILTAVDSINSPDLGYEADTVLINPAQVLALLKRKDVRDALPRESRELNPILSGQLAGLCGIPNWIPTNRVPAGTMYVLQRQMAGSVRDEVPLYARSINDERREVWWIQAARVTVPVVTDPLCVNKVTGL</sequence>
<reference evidence="2" key="1">
    <citation type="submission" date="2015-04" db="EMBL/GenBank/DDBJ databases">
        <title>Physiological reanalysis, assessment of diazotrophy, and genome sequences of multiple isolates of Streptomyces thermoautotrophicus.</title>
        <authorList>
            <person name="MacKellar D.C."/>
            <person name="Lieber L."/>
            <person name="Norman J."/>
            <person name="Bolger A."/>
            <person name="Tobin C."/>
            <person name="Murray J.W."/>
            <person name="Chang R."/>
            <person name="Ford T."/>
            <person name="Nguyen P.Q."/>
            <person name="Woodward J."/>
            <person name="Permingeat H."/>
            <person name="Joshi N.S."/>
            <person name="Silver P.A."/>
            <person name="Usadel B."/>
            <person name="Rutherford A.W."/>
            <person name="Friesen M."/>
            <person name="Prell J."/>
        </authorList>
    </citation>
    <scope>NUCLEOTIDE SEQUENCE [LARGE SCALE GENOMIC DNA]</scope>
    <source>
        <strain evidence="2">H1</strain>
    </source>
</reference>
<dbReference type="NCBIfam" id="NF042926">
    <property type="entry name" value="capsid_Caudo_1"/>
    <property type="match status" value="1"/>
</dbReference>
<dbReference type="Pfam" id="PF25209">
    <property type="entry name" value="Phage_capsid_4"/>
    <property type="match status" value="1"/>
</dbReference>
<protein>
    <recommendedName>
        <fullName evidence="3">Major capsid protein</fullName>
    </recommendedName>
</protein>
<dbReference type="SUPFAM" id="SSF56563">
    <property type="entry name" value="Major capsid protein gp5"/>
    <property type="match status" value="1"/>
</dbReference>
<dbReference type="PATRIC" id="fig|1469144.10.peg.54"/>
<dbReference type="Gene3D" id="3.90.1690.10">
    <property type="entry name" value="phage-related protein like domain"/>
    <property type="match status" value="1"/>
</dbReference>
<dbReference type="OrthoDB" id="3196427at2"/>
<dbReference type="EMBL" id="LAXD01000002">
    <property type="protein sequence ID" value="KWW97406.1"/>
    <property type="molecule type" value="Genomic_DNA"/>
</dbReference>
<organism evidence="1 2">
    <name type="scientific">Carbonactinospora thermoautotrophica</name>
    <dbReference type="NCBI Taxonomy" id="1469144"/>
    <lineage>
        <taxon>Bacteria</taxon>
        <taxon>Bacillati</taxon>
        <taxon>Actinomycetota</taxon>
        <taxon>Actinomycetes</taxon>
        <taxon>Kitasatosporales</taxon>
        <taxon>Carbonactinosporaceae</taxon>
        <taxon>Carbonactinospora</taxon>
    </lineage>
</organism>
<gene>
    <name evidence="1" type="ORF">LI90_4378</name>
</gene>
<proteinExistence type="predicted"/>
<geneLocation type="plasmid" evidence="1">
    <name>unnamed</name>
</geneLocation>
<dbReference type="InterPro" id="IPR049995">
    <property type="entry name" value="Capsid_mycobact-type"/>
</dbReference>
<accession>A0A132MHT8</accession>
<dbReference type="RefSeq" id="WP_066892473.1">
    <property type="nucleotide sequence ID" value="NZ_LAXD01000002.1"/>
</dbReference>
<comment type="caution">
    <text evidence="1">The sequence shown here is derived from an EMBL/GenBank/DDBJ whole genome shotgun (WGS) entry which is preliminary data.</text>
</comment>